<evidence type="ECO:0000256" key="3">
    <source>
        <dbReference type="ARBA" id="ARBA00011233"/>
    </source>
</evidence>
<feature type="signal peptide" evidence="10">
    <location>
        <begin position="1"/>
        <end position="36"/>
    </location>
</feature>
<dbReference type="GO" id="GO:0042806">
    <property type="term" value="F:fucose binding"/>
    <property type="evidence" value="ECO:0007669"/>
    <property type="project" value="UniProtKB-ARBA"/>
</dbReference>
<organism evidence="12 13">
    <name type="scientific">Branchiostoma belcheri</name>
    <name type="common">Amphioxus</name>
    <dbReference type="NCBI Taxonomy" id="7741"/>
    <lineage>
        <taxon>Eukaryota</taxon>
        <taxon>Metazoa</taxon>
        <taxon>Chordata</taxon>
        <taxon>Cephalochordata</taxon>
        <taxon>Leptocardii</taxon>
        <taxon>Amphioxiformes</taxon>
        <taxon>Branchiostomatidae</taxon>
        <taxon>Branchiostoma</taxon>
    </lineage>
</organism>
<dbReference type="RefSeq" id="XP_019636941.1">
    <property type="nucleotide sequence ID" value="XM_019781382.1"/>
</dbReference>
<keyword evidence="6" id="KW-0106">Calcium</keyword>
<dbReference type="InterPro" id="IPR051941">
    <property type="entry name" value="BG_Antigen-Binding_Lectin"/>
</dbReference>
<dbReference type="GO" id="GO:0046872">
    <property type="term" value="F:metal ion binding"/>
    <property type="evidence" value="ECO:0007669"/>
    <property type="project" value="UniProtKB-KW"/>
</dbReference>
<feature type="region of interest" description="Disordered" evidence="8">
    <location>
        <begin position="453"/>
        <end position="546"/>
    </location>
</feature>
<name>A0A6P5A585_BRABE</name>
<feature type="domain" description="F5/8 type C" evidence="11">
    <location>
        <begin position="184"/>
        <end position="337"/>
    </location>
</feature>
<evidence type="ECO:0000256" key="1">
    <source>
        <dbReference type="ARBA" id="ARBA00002219"/>
    </source>
</evidence>
<sequence length="546" mass="58768">MKRSGLLLCTFGLNRVLQFVVLMSVCWIYQDSRVEATTTCDCAADCVSYCTAGVNLALGKPTAQSSTEHGGVAKRAVDGNTDGDYHRGSCTHTNNQGRPWWRVDLGRSQAIDTVVVFNRQDCCQGRLNNFRVHVGDSPTVTSNPQCGGNHGVTSGRQKITVDCTGRSGRYVGISLPTYEILTLCEVRVYGGGWLTRKSSWVVSSAGTPHVSNGVTYDAAKVLDGDSATYWNPQGTDRYSNNRYIILDLTAPHTLTRIALNNYGDTIHDIKVFRLQNSLSASPYTWEDVKPVDNVRGGTSDRQVFGGFQGTARYWRFVVTQTHSGWQPWLRELNLYGTSVECVSPPSLGSSGVVTANPNSSCPVAVGNPSPAALIAVSVVAGVAIVLAVAVSILYIGNRLELRKTHADQPLPGRDASYRSIPGQQYETIPDTVAGPLPIPAARVPPVVRHTDVELQARASGTDIGRQGEGEGGRKRRHQMAKGSRGGPRDTNAGGPTNRGPIGGMHHSPRPGGTRVPAGSPWTLEPDYDTTPGYVFENDGESETDVE</sequence>
<keyword evidence="9" id="KW-1133">Transmembrane helix</keyword>
<evidence type="ECO:0000256" key="10">
    <source>
        <dbReference type="SAM" id="SignalP"/>
    </source>
</evidence>
<dbReference type="FunFam" id="2.60.120.260:FF:000105">
    <property type="entry name" value="Sushi, von Willebrand factor type A, EGF and pentraxin domain-containing protein 1"/>
    <property type="match status" value="1"/>
</dbReference>
<feature type="transmembrane region" description="Helical" evidence="9">
    <location>
        <begin position="371"/>
        <end position="395"/>
    </location>
</feature>
<dbReference type="OrthoDB" id="547680at2759"/>
<reference evidence="13" key="1">
    <citation type="submission" date="2025-08" db="UniProtKB">
        <authorList>
            <consortium name="RefSeq"/>
        </authorList>
    </citation>
    <scope>IDENTIFICATION</scope>
    <source>
        <tissue evidence="13">Gonad</tissue>
    </source>
</reference>
<keyword evidence="10" id="KW-0732">Signal</keyword>
<evidence type="ECO:0000256" key="8">
    <source>
        <dbReference type="SAM" id="MobiDB-lite"/>
    </source>
</evidence>
<evidence type="ECO:0000256" key="7">
    <source>
        <dbReference type="ARBA" id="ARBA00023157"/>
    </source>
</evidence>
<protein>
    <submittedName>
        <fullName evidence="13">Uncharacterized protein LOC109479413 isoform X1</fullName>
    </submittedName>
</protein>
<evidence type="ECO:0000256" key="4">
    <source>
        <dbReference type="ARBA" id="ARBA00022723"/>
    </source>
</evidence>
<evidence type="ECO:0000256" key="2">
    <source>
        <dbReference type="ARBA" id="ARBA00010147"/>
    </source>
</evidence>
<keyword evidence="9" id="KW-0472">Membrane</keyword>
<accession>A0A6P5A585</accession>
<dbReference type="PANTHER" id="PTHR45713:SF6">
    <property type="entry name" value="F5_8 TYPE C DOMAIN-CONTAINING PROTEIN"/>
    <property type="match status" value="1"/>
</dbReference>
<evidence type="ECO:0000259" key="11">
    <source>
        <dbReference type="PROSITE" id="PS50022"/>
    </source>
</evidence>
<comment type="function">
    <text evidence="1">Acts as a defensive agent. Recognizes blood group fucosylated oligosaccharides including A, B, H and Lewis B-type antigens. Does not recognize Lewis A antigen and has low affinity for monovalent haptens.</text>
</comment>
<evidence type="ECO:0000313" key="13">
    <source>
        <dbReference type="RefSeq" id="XP_019636941.1"/>
    </source>
</evidence>
<feature type="chain" id="PRO_5028088238" evidence="10">
    <location>
        <begin position="37"/>
        <end position="546"/>
    </location>
</feature>
<dbReference type="SMART" id="SM00607">
    <property type="entry name" value="FTP"/>
    <property type="match status" value="1"/>
</dbReference>
<dbReference type="GeneID" id="109479413"/>
<dbReference type="GO" id="GO:0010185">
    <property type="term" value="P:regulation of cellular defense response"/>
    <property type="evidence" value="ECO:0007669"/>
    <property type="project" value="UniProtKB-ARBA"/>
</dbReference>
<keyword evidence="12" id="KW-1185">Reference proteome</keyword>
<evidence type="ECO:0000256" key="5">
    <source>
        <dbReference type="ARBA" id="ARBA00022734"/>
    </source>
</evidence>
<proteinExistence type="inferred from homology"/>
<keyword evidence="9" id="KW-0812">Transmembrane</keyword>
<dbReference type="Pfam" id="PF00754">
    <property type="entry name" value="F5_F8_type_C"/>
    <property type="match status" value="1"/>
</dbReference>
<keyword evidence="4" id="KW-0479">Metal-binding</keyword>
<dbReference type="KEGG" id="bbel:109479413"/>
<dbReference type="InterPro" id="IPR000421">
    <property type="entry name" value="FA58C"/>
</dbReference>
<gene>
    <name evidence="13" type="primary">LOC109479413</name>
</gene>
<evidence type="ECO:0000256" key="6">
    <source>
        <dbReference type="ARBA" id="ARBA00022837"/>
    </source>
</evidence>
<dbReference type="InterPro" id="IPR006585">
    <property type="entry name" value="FTP1"/>
</dbReference>
<dbReference type="InterPro" id="IPR008979">
    <property type="entry name" value="Galactose-bd-like_sf"/>
</dbReference>
<dbReference type="Gene3D" id="2.60.120.260">
    <property type="entry name" value="Galactose-binding domain-like"/>
    <property type="match status" value="2"/>
</dbReference>
<feature type="compositionally biased region" description="Acidic residues" evidence="8">
    <location>
        <begin position="537"/>
        <end position="546"/>
    </location>
</feature>
<dbReference type="Proteomes" id="UP000515135">
    <property type="component" value="Unplaced"/>
</dbReference>
<dbReference type="GO" id="GO:0001868">
    <property type="term" value="P:regulation of complement activation, lectin pathway"/>
    <property type="evidence" value="ECO:0007669"/>
    <property type="project" value="UniProtKB-ARBA"/>
</dbReference>
<dbReference type="AlphaFoldDB" id="A0A6P5A585"/>
<dbReference type="PANTHER" id="PTHR45713">
    <property type="entry name" value="FTP DOMAIN-CONTAINING PROTEIN"/>
    <property type="match status" value="1"/>
</dbReference>
<evidence type="ECO:0000256" key="9">
    <source>
        <dbReference type="SAM" id="Phobius"/>
    </source>
</evidence>
<comment type="subunit">
    <text evidence="3">Homotrimer.</text>
</comment>
<dbReference type="SUPFAM" id="SSF49785">
    <property type="entry name" value="Galactose-binding domain-like"/>
    <property type="match status" value="2"/>
</dbReference>
<keyword evidence="5" id="KW-0430">Lectin</keyword>
<comment type="similarity">
    <text evidence="2">Belongs to the fucolectin family.</text>
</comment>
<dbReference type="PROSITE" id="PS50022">
    <property type="entry name" value="FA58C_3"/>
    <property type="match status" value="1"/>
</dbReference>
<dbReference type="Pfam" id="PF22633">
    <property type="entry name" value="F5_F8_type_C_2"/>
    <property type="match status" value="1"/>
</dbReference>
<evidence type="ECO:0000313" key="12">
    <source>
        <dbReference type="Proteomes" id="UP000515135"/>
    </source>
</evidence>
<keyword evidence="7" id="KW-1015">Disulfide bond</keyword>